<feature type="transmembrane region" description="Helical" evidence="10">
    <location>
        <begin position="195"/>
        <end position="216"/>
    </location>
</feature>
<dbReference type="PROSITE" id="PS00755">
    <property type="entry name" value="SECY_1"/>
    <property type="match status" value="1"/>
</dbReference>
<keyword evidence="4 10" id="KW-0812">Transmembrane</keyword>
<evidence type="ECO:0000259" key="11">
    <source>
        <dbReference type="Pfam" id="PF10559"/>
    </source>
</evidence>
<evidence type="ECO:0000256" key="6">
    <source>
        <dbReference type="ARBA" id="ARBA00022989"/>
    </source>
</evidence>
<accession>A0ABM0M8N6</accession>
<evidence type="ECO:0000256" key="10">
    <source>
        <dbReference type="SAM" id="Phobius"/>
    </source>
</evidence>
<evidence type="ECO:0000313" key="12">
    <source>
        <dbReference type="Proteomes" id="UP000694865"/>
    </source>
</evidence>
<name>A0ABM0M8N6_SACKO</name>
<feature type="transmembrane region" description="Helical" evidence="10">
    <location>
        <begin position="325"/>
        <end position="343"/>
    </location>
</feature>
<keyword evidence="12" id="KW-1185">Reference proteome</keyword>
<dbReference type="PIRSF" id="PIRSF004557">
    <property type="entry name" value="SecY"/>
    <property type="match status" value="1"/>
</dbReference>
<evidence type="ECO:0000256" key="1">
    <source>
        <dbReference type="ARBA" id="ARBA00004127"/>
    </source>
</evidence>
<keyword evidence="6 10" id="KW-1133">Transmembrane helix</keyword>
<feature type="transmembrane region" description="Helical" evidence="10">
    <location>
        <begin position="32"/>
        <end position="54"/>
    </location>
</feature>
<dbReference type="Proteomes" id="UP000694865">
    <property type="component" value="Unplaced"/>
</dbReference>
<comment type="subcellular location">
    <subcellularLocation>
        <location evidence="1">Endomembrane system</location>
        <topology evidence="1">Multi-pass membrane protein</topology>
    </subcellularLocation>
</comment>
<feature type="transmembrane region" description="Helical" evidence="10">
    <location>
        <begin position="349"/>
        <end position="370"/>
    </location>
</feature>
<evidence type="ECO:0000256" key="9">
    <source>
        <dbReference type="RuleBase" id="RU004349"/>
    </source>
</evidence>
<evidence type="ECO:0000256" key="8">
    <source>
        <dbReference type="ARBA" id="ARBA00023136"/>
    </source>
</evidence>
<comment type="similarity">
    <text evidence="2 9">Belongs to the SecY/SEC61-alpha family.</text>
</comment>
<reference evidence="13" key="1">
    <citation type="submission" date="2025-08" db="UniProtKB">
        <authorList>
            <consortium name="RefSeq"/>
        </authorList>
    </citation>
    <scope>IDENTIFICATION</scope>
    <source>
        <tissue evidence="13">Testes</tissue>
    </source>
</reference>
<evidence type="ECO:0000313" key="13">
    <source>
        <dbReference type="RefSeq" id="XP_006816377.1"/>
    </source>
</evidence>
<dbReference type="InterPro" id="IPR002208">
    <property type="entry name" value="SecY/SEC61-alpha"/>
</dbReference>
<keyword evidence="3" id="KW-0813">Transport</keyword>
<dbReference type="GeneID" id="100377121"/>
<protein>
    <submittedName>
        <fullName evidence="13">Protein transport protein Sec61 subunit alpha isoform 2-like</fullName>
    </submittedName>
</protein>
<dbReference type="PANTHER" id="PTHR10906">
    <property type="entry name" value="SECY/SEC61-ALPHA FAMILY MEMBER"/>
    <property type="match status" value="1"/>
</dbReference>
<evidence type="ECO:0000256" key="7">
    <source>
        <dbReference type="ARBA" id="ARBA00023010"/>
    </source>
</evidence>
<proteinExistence type="inferred from homology"/>
<dbReference type="InterPro" id="IPR019561">
    <property type="entry name" value="Translocon_Sec61/SecY_plug_dom"/>
</dbReference>
<evidence type="ECO:0000256" key="2">
    <source>
        <dbReference type="ARBA" id="ARBA00005751"/>
    </source>
</evidence>
<dbReference type="Pfam" id="PF10559">
    <property type="entry name" value="Plug_translocon"/>
    <property type="match status" value="1"/>
</dbReference>
<gene>
    <name evidence="13" type="primary">LOC100377121</name>
</gene>
<keyword evidence="5" id="KW-0653">Protein transport</keyword>
<evidence type="ECO:0000256" key="5">
    <source>
        <dbReference type="ARBA" id="ARBA00022927"/>
    </source>
</evidence>
<feature type="domain" description="Translocon Sec61/SecY plug" evidence="11">
    <location>
        <begin position="40"/>
        <end position="74"/>
    </location>
</feature>
<feature type="transmembrane region" description="Helical" evidence="10">
    <location>
        <begin position="154"/>
        <end position="175"/>
    </location>
</feature>
<dbReference type="RefSeq" id="XP_006816377.1">
    <property type="nucleotide sequence ID" value="XM_006816314.1"/>
</dbReference>
<keyword evidence="7" id="KW-0811">Translocation</keyword>
<dbReference type="InterPro" id="IPR023201">
    <property type="entry name" value="SecY_dom_sf"/>
</dbReference>
<dbReference type="SUPFAM" id="SSF103491">
    <property type="entry name" value="Preprotein translocase SecY subunit"/>
    <property type="match status" value="1"/>
</dbReference>
<dbReference type="InterPro" id="IPR030659">
    <property type="entry name" value="SecY_CS"/>
</dbReference>
<dbReference type="Pfam" id="PF00344">
    <property type="entry name" value="SecY"/>
    <property type="match status" value="1"/>
</dbReference>
<dbReference type="Gene3D" id="1.10.3370.10">
    <property type="entry name" value="SecY subunit domain"/>
    <property type="match status" value="2"/>
</dbReference>
<evidence type="ECO:0000256" key="3">
    <source>
        <dbReference type="ARBA" id="ARBA00022448"/>
    </source>
</evidence>
<organism evidence="12 13">
    <name type="scientific">Saccoglossus kowalevskii</name>
    <name type="common">Acorn worm</name>
    <dbReference type="NCBI Taxonomy" id="10224"/>
    <lineage>
        <taxon>Eukaryota</taxon>
        <taxon>Metazoa</taxon>
        <taxon>Hemichordata</taxon>
        <taxon>Enteropneusta</taxon>
        <taxon>Harrimaniidae</taxon>
        <taxon>Saccoglossus</taxon>
    </lineage>
</organism>
<evidence type="ECO:0000256" key="4">
    <source>
        <dbReference type="ARBA" id="ARBA00022692"/>
    </source>
</evidence>
<keyword evidence="8 10" id="KW-0472">Membrane</keyword>
<sequence length="388" mass="42940">MGIKFLEIIKPFCAILPEVQKPERKIQFREKVLWTAITLFIFLVCCQIPLFGIMSSDSADPFYWMRVIMASNRGTLMELGISPVVTSGLIMQLLAGAKIIEVGDSPKDRALFNGAQKCTEFEGAVIALFHLLATRTDKVRGLREAFYRQNLPNLMNLLSTVLVFGVVIYFQGFRVDLPIKSARYRGQYASYPIKLFYTSNIPIILQSALVSNLYVISQMLSVKFAGNFFVSLLGVWDEASGGGPARSYPVGGICYYMSPPENIAHMAADPLHAILYIVFMLGSCAFFSKTWIEVSGSSAKDVAKQLKEQQMVMRGHREKSMIHELNRYIPTAAAFGGLCIGALSVLADFLGAIGSGTGILLAVTIIYQYFEIFVKEQSEMGGMGTLLF</sequence>